<sequence>MFSFRRPRTNTCKTCGLLDCKIKLKNEESAMAKQQLDLHYRKTEKISASPKDLKLILAICQWIYNRKRVVKSFLPEDLIAVVKSARVITHFQVVEIEKNDFHDIQAAADKVMNISKLHITNVVTLRYEAKVHLSS</sequence>
<gene>
    <name evidence="1" type="ORF">NQ314_016925</name>
</gene>
<dbReference type="AlphaFoldDB" id="A0AAV8WUM6"/>
<reference evidence="1" key="1">
    <citation type="journal article" date="2023" name="Insect Mol. Biol.">
        <title>Genome sequencing provides insights into the evolution of gene families encoding plant cell wall-degrading enzymes in longhorned beetles.</title>
        <authorList>
            <person name="Shin N.R."/>
            <person name="Okamura Y."/>
            <person name="Kirsch R."/>
            <person name="Pauchet Y."/>
        </authorList>
    </citation>
    <scope>NUCLEOTIDE SEQUENCE</scope>
    <source>
        <strain evidence="1">RBIC_L_NR</strain>
    </source>
</reference>
<comment type="caution">
    <text evidence="1">The sequence shown here is derived from an EMBL/GenBank/DDBJ whole genome shotgun (WGS) entry which is preliminary data.</text>
</comment>
<keyword evidence="2" id="KW-1185">Reference proteome</keyword>
<evidence type="ECO:0000313" key="1">
    <source>
        <dbReference type="EMBL" id="KAJ8930280.1"/>
    </source>
</evidence>
<organism evidence="1 2">
    <name type="scientific">Rhamnusium bicolor</name>
    <dbReference type="NCBI Taxonomy" id="1586634"/>
    <lineage>
        <taxon>Eukaryota</taxon>
        <taxon>Metazoa</taxon>
        <taxon>Ecdysozoa</taxon>
        <taxon>Arthropoda</taxon>
        <taxon>Hexapoda</taxon>
        <taxon>Insecta</taxon>
        <taxon>Pterygota</taxon>
        <taxon>Neoptera</taxon>
        <taxon>Endopterygota</taxon>
        <taxon>Coleoptera</taxon>
        <taxon>Polyphaga</taxon>
        <taxon>Cucujiformia</taxon>
        <taxon>Chrysomeloidea</taxon>
        <taxon>Cerambycidae</taxon>
        <taxon>Lepturinae</taxon>
        <taxon>Rhagiini</taxon>
        <taxon>Rhamnusium</taxon>
    </lineage>
</organism>
<dbReference type="Proteomes" id="UP001162156">
    <property type="component" value="Unassembled WGS sequence"/>
</dbReference>
<proteinExistence type="predicted"/>
<accession>A0AAV8WUM6</accession>
<protein>
    <submittedName>
        <fullName evidence="1">Uncharacterized protein</fullName>
    </submittedName>
</protein>
<evidence type="ECO:0000313" key="2">
    <source>
        <dbReference type="Proteomes" id="UP001162156"/>
    </source>
</evidence>
<dbReference type="EMBL" id="JANEYF010004705">
    <property type="protein sequence ID" value="KAJ8930280.1"/>
    <property type="molecule type" value="Genomic_DNA"/>
</dbReference>
<name>A0AAV8WUM6_9CUCU</name>